<proteinExistence type="predicted"/>
<evidence type="ECO:0000313" key="1">
    <source>
        <dbReference type="EMBL" id="KAJ3529431.1"/>
    </source>
</evidence>
<comment type="caution">
    <text evidence="1">The sequence shown here is derived from an EMBL/GenBank/DDBJ whole genome shotgun (WGS) entry which is preliminary data.</text>
</comment>
<evidence type="ECO:0000313" key="2">
    <source>
        <dbReference type="Proteomes" id="UP001148662"/>
    </source>
</evidence>
<reference evidence="1" key="1">
    <citation type="submission" date="2022-07" db="EMBL/GenBank/DDBJ databases">
        <title>Genome Sequence of Phlebia brevispora.</title>
        <authorList>
            <person name="Buettner E."/>
        </authorList>
    </citation>
    <scope>NUCLEOTIDE SEQUENCE</scope>
    <source>
        <strain evidence="1">MPL23</strain>
    </source>
</reference>
<dbReference type="EMBL" id="JANHOG010001946">
    <property type="protein sequence ID" value="KAJ3529431.1"/>
    <property type="molecule type" value="Genomic_DNA"/>
</dbReference>
<keyword evidence="2" id="KW-1185">Reference proteome</keyword>
<gene>
    <name evidence="1" type="ORF">NM688_g7855</name>
</gene>
<accession>A0ACC1S0C8</accession>
<sequence>MSPAPPTYPSTPMAASANELEQTICIIGSGAAGLITAHTLIRDGFKNVDVISRDRSAGGVWAAERVYPGLVINNVHGEFRFSPLPMPPPRDWRTTGGRLTGEDMQYYMESFEEHFLKGRIRYNTEVLKIKRISERNAKASPPTTSSRWAVSVQDKISGVSSQLKYDKVVLCSGGCHVPHIPPALTPETAEMQQFRGPVVHSSELGSRADAILDAVKPSTEDRDCGTVLIVGGGKSAQDAAVFFATRNRKVSVVFDTADAFLAAPMPLPAFIRKSRFLAVISPHVELKTSLERFLHTTTAGSYLVHGLWNFLTWSSFVSLSIPADSPLHNTHSLFWGLRTNDEGVSRSDGFHTLVNSGKIELIAPARANTFGTDGRSIILTDGRLVEADAVILATGFSSSWNKIFDPETMEQLGMNRHPPPAGGLNDADMWKYASLERPQGAPKSDSQSDWAASIYRGIVPAANILNRDFAINGALFTTNNGYTFEVIAHWISSYFRNDPFLHLPSSPEEATQLADQHTAWLRRRYPGMLGWINESIAGDLAFWNWPQAVDTLLEDMELKSMRSGGNWLTWPFKVIDLQEIQFLKEERDAKRIEYFRNMATLPNSKGQNGLQ</sequence>
<organism evidence="1 2">
    <name type="scientific">Phlebia brevispora</name>
    <dbReference type="NCBI Taxonomy" id="194682"/>
    <lineage>
        <taxon>Eukaryota</taxon>
        <taxon>Fungi</taxon>
        <taxon>Dikarya</taxon>
        <taxon>Basidiomycota</taxon>
        <taxon>Agaricomycotina</taxon>
        <taxon>Agaricomycetes</taxon>
        <taxon>Polyporales</taxon>
        <taxon>Meruliaceae</taxon>
        <taxon>Phlebia</taxon>
    </lineage>
</organism>
<protein>
    <submittedName>
        <fullName evidence="1">Uncharacterized protein</fullName>
    </submittedName>
</protein>
<dbReference type="Proteomes" id="UP001148662">
    <property type="component" value="Unassembled WGS sequence"/>
</dbReference>
<name>A0ACC1S0C8_9APHY</name>